<reference evidence="1 2" key="1">
    <citation type="submission" date="2018-02" db="EMBL/GenBank/DDBJ databases">
        <title>Comparative analysis of genomes of three Brevibacillus laterosporus strains producers of potent antimicrobials isolated from silage.</title>
        <authorList>
            <person name="Kojic M."/>
            <person name="Miljkovic M."/>
            <person name="Studholme D."/>
            <person name="Filipic B."/>
        </authorList>
    </citation>
    <scope>NUCLEOTIDE SEQUENCE [LARGE SCALE GENOMIC DNA]</scope>
    <source>
        <strain evidence="1 2">BGSP11</strain>
    </source>
</reference>
<evidence type="ECO:0000313" key="2">
    <source>
        <dbReference type="Proteomes" id="UP000239759"/>
    </source>
</evidence>
<dbReference type="Proteomes" id="UP000239759">
    <property type="component" value="Unassembled WGS sequence"/>
</dbReference>
<gene>
    <name evidence="1" type="ORF">C4A77_00880</name>
</gene>
<dbReference type="EMBL" id="PRKQ01000001">
    <property type="protein sequence ID" value="PPB12971.1"/>
    <property type="molecule type" value="Genomic_DNA"/>
</dbReference>
<evidence type="ECO:0000313" key="1">
    <source>
        <dbReference type="EMBL" id="PPB12971.1"/>
    </source>
</evidence>
<protein>
    <submittedName>
        <fullName evidence="1">Uncharacterized protein</fullName>
    </submittedName>
</protein>
<accession>A0AAP8QGV6</accession>
<comment type="caution">
    <text evidence="1">The sequence shown here is derived from an EMBL/GenBank/DDBJ whole genome shotgun (WGS) entry which is preliminary data.</text>
</comment>
<name>A0AAP8QGV6_BRELA</name>
<dbReference type="AlphaFoldDB" id="A0AAP8QGV6"/>
<sequence>MSGDEIVLETSLSLMGGDILIQKIPENYPLDEAKKVHKFLKDSLESNAQVITIGQGIELQKITINSI</sequence>
<proteinExistence type="predicted"/>
<organism evidence="1 2">
    <name type="scientific">Brevibacillus laterosporus</name>
    <name type="common">Bacillus laterosporus</name>
    <dbReference type="NCBI Taxonomy" id="1465"/>
    <lineage>
        <taxon>Bacteria</taxon>
        <taxon>Bacillati</taxon>
        <taxon>Bacillota</taxon>
        <taxon>Bacilli</taxon>
        <taxon>Bacillales</taxon>
        <taxon>Paenibacillaceae</taxon>
        <taxon>Brevibacillus</taxon>
    </lineage>
</organism>